<dbReference type="InterPro" id="IPR032675">
    <property type="entry name" value="LRR_dom_sf"/>
</dbReference>
<gene>
    <name evidence="4" type="ORF">HUJ06_031717</name>
</gene>
<dbReference type="FunFam" id="3.80.10.10:FF:000383">
    <property type="entry name" value="Leucine-rich repeat receptor protein kinase EMS1"/>
    <property type="match status" value="1"/>
</dbReference>
<keyword evidence="5" id="KW-1185">Reference proteome</keyword>
<evidence type="ECO:0000256" key="1">
    <source>
        <dbReference type="ARBA" id="ARBA00009592"/>
    </source>
</evidence>
<comment type="caution">
    <text evidence="4">The sequence shown here is derived from an EMBL/GenBank/DDBJ whole genome shotgun (WGS) entry which is preliminary data.</text>
</comment>
<dbReference type="InterPro" id="IPR001611">
    <property type="entry name" value="Leu-rich_rpt"/>
</dbReference>
<accession>A0A822YG94</accession>
<evidence type="ECO:0000313" key="4">
    <source>
        <dbReference type="EMBL" id="DAD30249.1"/>
    </source>
</evidence>
<evidence type="ECO:0000256" key="2">
    <source>
        <dbReference type="ARBA" id="ARBA00022614"/>
    </source>
</evidence>
<evidence type="ECO:0000313" key="5">
    <source>
        <dbReference type="Proteomes" id="UP000607653"/>
    </source>
</evidence>
<dbReference type="PANTHER" id="PTHR48062">
    <property type="entry name" value="RECEPTOR-LIKE PROTEIN 14"/>
    <property type="match status" value="1"/>
</dbReference>
<sequence>MDFSHNFLSGLIPSCLNNIKFKGESTSNGRNSEVELTVFGYGELYSYKSISFGSENDLGGEDVTVELEVEFTTKFRYETYKGVVLEFMSGIDLSCNKLVGNIPPKIGDLSDILALNLSQNYLNGQTPPSISNLRKIESLDLSYNNLTGMIPPQMIELNSLSNFKWLITTYPEGLQGEKDNLQHSGKVAMRATLFFVENP</sequence>
<evidence type="ECO:0000256" key="3">
    <source>
        <dbReference type="ARBA" id="ARBA00022737"/>
    </source>
</evidence>
<dbReference type="EMBL" id="DUZY01000002">
    <property type="protein sequence ID" value="DAD30249.1"/>
    <property type="molecule type" value="Genomic_DNA"/>
</dbReference>
<dbReference type="Gene3D" id="3.80.10.10">
    <property type="entry name" value="Ribonuclease Inhibitor"/>
    <property type="match status" value="1"/>
</dbReference>
<comment type="similarity">
    <text evidence="1">Belongs to the RLP family.</text>
</comment>
<dbReference type="SUPFAM" id="SSF52058">
    <property type="entry name" value="L domain-like"/>
    <property type="match status" value="1"/>
</dbReference>
<keyword evidence="3" id="KW-0677">Repeat</keyword>
<proteinExistence type="inferred from homology"/>
<name>A0A822YG94_NELNU</name>
<dbReference type="Proteomes" id="UP000607653">
    <property type="component" value="Unassembled WGS sequence"/>
</dbReference>
<dbReference type="Pfam" id="PF13855">
    <property type="entry name" value="LRR_8"/>
    <property type="match status" value="1"/>
</dbReference>
<dbReference type="InterPro" id="IPR051502">
    <property type="entry name" value="RLP_Defense_Trigger"/>
</dbReference>
<reference evidence="4 5" key="1">
    <citation type="journal article" date="2020" name="Mol. Biol. Evol.">
        <title>Distinct Expression and Methylation Patterns for Genes with Different Fates following a Single Whole-Genome Duplication in Flowering Plants.</title>
        <authorList>
            <person name="Shi T."/>
            <person name="Rahmani R.S."/>
            <person name="Gugger P.F."/>
            <person name="Wang M."/>
            <person name="Li H."/>
            <person name="Zhang Y."/>
            <person name="Li Z."/>
            <person name="Wang Q."/>
            <person name="Van de Peer Y."/>
            <person name="Marchal K."/>
            <person name="Chen J."/>
        </authorList>
    </citation>
    <scope>NUCLEOTIDE SEQUENCE [LARGE SCALE GENOMIC DNA]</scope>
    <source>
        <tissue evidence="4">Leaf</tissue>
    </source>
</reference>
<dbReference type="AlphaFoldDB" id="A0A822YG94"/>
<protein>
    <submittedName>
        <fullName evidence="4">Uncharacterized protein</fullName>
    </submittedName>
</protein>
<organism evidence="4 5">
    <name type="scientific">Nelumbo nucifera</name>
    <name type="common">Sacred lotus</name>
    <dbReference type="NCBI Taxonomy" id="4432"/>
    <lineage>
        <taxon>Eukaryota</taxon>
        <taxon>Viridiplantae</taxon>
        <taxon>Streptophyta</taxon>
        <taxon>Embryophyta</taxon>
        <taxon>Tracheophyta</taxon>
        <taxon>Spermatophyta</taxon>
        <taxon>Magnoliopsida</taxon>
        <taxon>Proteales</taxon>
        <taxon>Nelumbonaceae</taxon>
        <taxon>Nelumbo</taxon>
    </lineage>
</organism>
<keyword evidence="2" id="KW-0433">Leucine-rich repeat</keyword>
<dbReference type="PANTHER" id="PTHR48062:SF21">
    <property type="entry name" value="RECEPTOR-LIKE PROTEIN 12"/>
    <property type="match status" value="1"/>
</dbReference>